<evidence type="ECO:0000256" key="5">
    <source>
        <dbReference type="SAM" id="MobiDB-lite"/>
    </source>
</evidence>
<feature type="region of interest" description="Disordered" evidence="5">
    <location>
        <begin position="227"/>
        <end position="334"/>
    </location>
</feature>
<feature type="compositionally biased region" description="Polar residues" evidence="5">
    <location>
        <begin position="302"/>
        <end position="317"/>
    </location>
</feature>
<keyword evidence="3 6" id="KW-1133">Transmembrane helix</keyword>
<feature type="compositionally biased region" description="Polar residues" evidence="5">
    <location>
        <begin position="245"/>
        <end position="266"/>
    </location>
</feature>
<evidence type="ECO:0000256" key="3">
    <source>
        <dbReference type="ARBA" id="ARBA00022989"/>
    </source>
</evidence>
<evidence type="ECO:0000313" key="7">
    <source>
        <dbReference type="EMBL" id="CAF0710756.1"/>
    </source>
</evidence>
<evidence type="ECO:0000256" key="6">
    <source>
        <dbReference type="SAM" id="Phobius"/>
    </source>
</evidence>
<evidence type="ECO:0000256" key="2">
    <source>
        <dbReference type="ARBA" id="ARBA00022692"/>
    </source>
</evidence>
<sequence length="398" mass="45585">MKISIPITLAIACLSISLAFIIITFILENWLLVKNVNHRYGMWRACRGNSSTCFNWYVDGETEFKYRMTDSYKAFQALQSCMLGLIVVTLVSLFFNLKICERLLAIFIIDAVLIFLATCCGLVSLIVFGVNVYNANIYILDWCFWLSVAALALVLIGLLFLVTFTISLSIKSSHSDSFMSNLIQSPRDMSQINLETYEKQAIENPKQEANQQNVKIDSFKKSSHFVAKTNNAGQTPNAYKRDPQNMANMNKASSPRFQKNTPTQNESRLRSRTEAKISDDEKNQDQKQQKVDSNDKRRPSRNYWNNKNKLQRPSNRAQPKEKTPSKEQYKAGYSSEPDIIEYSLDRSWLSANNLNNSMPILDENDGLTGTFNSRHFVKLPKLVYYDGSNHYSRANIKF</sequence>
<reference evidence="7" key="1">
    <citation type="submission" date="2021-02" db="EMBL/GenBank/DDBJ databases">
        <authorList>
            <person name="Nowell W R."/>
        </authorList>
    </citation>
    <scope>NUCLEOTIDE SEQUENCE</scope>
    <source>
        <strain evidence="7">Ploen Becks lab</strain>
    </source>
</reference>
<comment type="subcellular location">
    <subcellularLocation>
        <location evidence="1">Membrane</location>
        <topology evidence="1">Multi-pass membrane protein</topology>
    </subcellularLocation>
</comment>
<keyword evidence="8" id="KW-1185">Reference proteome</keyword>
<keyword evidence="2 6" id="KW-0812">Transmembrane</keyword>
<feature type="transmembrane region" description="Helical" evidence="6">
    <location>
        <begin position="144"/>
        <end position="170"/>
    </location>
</feature>
<comment type="caution">
    <text evidence="7">The sequence shown here is derived from an EMBL/GenBank/DDBJ whole genome shotgun (WGS) entry which is preliminary data.</text>
</comment>
<dbReference type="PANTHER" id="PTHR10671">
    <property type="entry name" value="EPITHELIAL MEMBRANE PROTEIN-RELATED"/>
    <property type="match status" value="1"/>
</dbReference>
<accession>A0A813M3F8</accession>
<feature type="compositionally biased region" description="Basic and acidic residues" evidence="5">
    <location>
        <begin position="267"/>
        <end position="297"/>
    </location>
</feature>
<keyword evidence="4 6" id="KW-0472">Membrane</keyword>
<feature type="compositionally biased region" description="Polar residues" evidence="5">
    <location>
        <begin position="228"/>
        <end position="237"/>
    </location>
</feature>
<feature type="transmembrane region" description="Helical" evidence="6">
    <location>
        <begin position="77"/>
        <end position="97"/>
    </location>
</feature>
<gene>
    <name evidence="7" type="ORF">OXX778_LOCUS1014</name>
</gene>
<evidence type="ECO:0000256" key="4">
    <source>
        <dbReference type="ARBA" id="ARBA00023136"/>
    </source>
</evidence>
<proteinExistence type="predicted"/>
<dbReference type="EMBL" id="CAJNOC010000058">
    <property type="protein sequence ID" value="CAF0710756.1"/>
    <property type="molecule type" value="Genomic_DNA"/>
</dbReference>
<dbReference type="Proteomes" id="UP000663879">
    <property type="component" value="Unassembled WGS sequence"/>
</dbReference>
<evidence type="ECO:0000256" key="1">
    <source>
        <dbReference type="ARBA" id="ARBA00004141"/>
    </source>
</evidence>
<feature type="transmembrane region" description="Helical" evidence="6">
    <location>
        <begin position="7"/>
        <end position="27"/>
    </location>
</feature>
<feature type="compositionally biased region" description="Basic and acidic residues" evidence="5">
    <location>
        <begin position="318"/>
        <end position="329"/>
    </location>
</feature>
<dbReference type="InterPro" id="IPR050579">
    <property type="entry name" value="PMP-22/EMP/MP20-like"/>
</dbReference>
<dbReference type="AlphaFoldDB" id="A0A813M3F8"/>
<dbReference type="Gene3D" id="1.20.140.150">
    <property type="match status" value="1"/>
</dbReference>
<organism evidence="7 8">
    <name type="scientific">Brachionus calyciflorus</name>
    <dbReference type="NCBI Taxonomy" id="104777"/>
    <lineage>
        <taxon>Eukaryota</taxon>
        <taxon>Metazoa</taxon>
        <taxon>Spiralia</taxon>
        <taxon>Gnathifera</taxon>
        <taxon>Rotifera</taxon>
        <taxon>Eurotatoria</taxon>
        <taxon>Monogononta</taxon>
        <taxon>Pseudotrocha</taxon>
        <taxon>Ploima</taxon>
        <taxon>Brachionidae</taxon>
        <taxon>Brachionus</taxon>
    </lineage>
</organism>
<dbReference type="GO" id="GO:0005886">
    <property type="term" value="C:plasma membrane"/>
    <property type="evidence" value="ECO:0007669"/>
    <property type="project" value="TreeGrafter"/>
</dbReference>
<protein>
    <submittedName>
        <fullName evidence="7">Uncharacterized protein</fullName>
    </submittedName>
</protein>
<dbReference type="OrthoDB" id="10510172at2759"/>
<feature type="transmembrane region" description="Helical" evidence="6">
    <location>
        <begin position="104"/>
        <end position="132"/>
    </location>
</feature>
<evidence type="ECO:0000313" key="8">
    <source>
        <dbReference type="Proteomes" id="UP000663879"/>
    </source>
</evidence>
<name>A0A813M3F8_9BILA</name>
<dbReference type="PANTHER" id="PTHR10671:SF108">
    <property type="entry name" value="CLAUDIN FAMILY PROTEIN-RELATED"/>
    <property type="match status" value="1"/>
</dbReference>